<dbReference type="EMBL" id="CP069115">
    <property type="protein sequence ID" value="QSS66152.1"/>
    <property type="molecule type" value="Genomic_DNA"/>
</dbReference>
<dbReference type="Proteomes" id="UP000663671">
    <property type="component" value="Chromosome 3"/>
</dbReference>
<dbReference type="InterPro" id="IPR001853">
    <property type="entry name" value="DSBA-like_thioredoxin_dom"/>
</dbReference>
<dbReference type="GO" id="GO:0016491">
    <property type="term" value="F:oxidoreductase activity"/>
    <property type="evidence" value="ECO:0007669"/>
    <property type="project" value="InterPro"/>
</dbReference>
<organism evidence="2 3">
    <name type="scientific">Ajellomyces capsulatus</name>
    <name type="common">Darling's disease fungus</name>
    <name type="synonym">Histoplasma capsulatum</name>
    <dbReference type="NCBI Taxonomy" id="5037"/>
    <lineage>
        <taxon>Eukaryota</taxon>
        <taxon>Fungi</taxon>
        <taxon>Dikarya</taxon>
        <taxon>Ascomycota</taxon>
        <taxon>Pezizomycotina</taxon>
        <taxon>Eurotiomycetes</taxon>
        <taxon>Eurotiomycetidae</taxon>
        <taxon>Onygenales</taxon>
        <taxon>Ajellomycetaceae</taxon>
        <taxon>Histoplasma</taxon>
    </lineage>
</organism>
<dbReference type="OrthoDB" id="1930760at2759"/>
<reference evidence="2" key="1">
    <citation type="submission" date="2021-01" db="EMBL/GenBank/DDBJ databases">
        <title>Chromosome-level genome assembly of a human fungal pathogen reveals clustering of transcriptionally co-regulated genes.</title>
        <authorList>
            <person name="Voorhies M."/>
            <person name="Cohen S."/>
            <person name="Shea T.P."/>
            <person name="Petrus S."/>
            <person name="Munoz J.F."/>
            <person name="Poplawski S."/>
            <person name="Goldman W.E."/>
            <person name="Michael T."/>
            <person name="Cuomo C.A."/>
            <person name="Sil A."/>
            <person name="Beyhan S."/>
        </authorList>
    </citation>
    <scope>NUCLEOTIDE SEQUENCE</scope>
    <source>
        <strain evidence="2">WU24</strain>
    </source>
</reference>
<dbReference type="PANTHER" id="PTHR13887">
    <property type="entry name" value="GLUTATHIONE S-TRANSFERASE KAPPA"/>
    <property type="match status" value="1"/>
</dbReference>
<dbReference type="VEuPathDB" id="FungiDB:I7I51_07005"/>
<dbReference type="Gene3D" id="3.40.30.10">
    <property type="entry name" value="Glutaredoxin"/>
    <property type="match status" value="1"/>
</dbReference>
<name>A0A8A1MNE9_AJECA</name>
<gene>
    <name evidence="2" type="ORF">I7I51_07005</name>
</gene>
<proteinExistence type="predicted"/>
<evidence type="ECO:0000313" key="3">
    <source>
        <dbReference type="Proteomes" id="UP000663671"/>
    </source>
</evidence>
<dbReference type="AlphaFoldDB" id="A0A8A1MNE9"/>
<evidence type="ECO:0000313" key="2">
    <source>
        <dbReference type="EMBL" id="QSS66152.1"/>
    </source>
</evidence>
<sequence>MGPKMTEAAQTRLKRVGAALGLDFKFGGYMGSSRLAHVLLHTTGAEKGLVMQGMVSDILFRYQLELEEDISCVDTLVRAAVEVEVGLEAGEVREWLAGEGAGRGVREIIEEEAKKIREGGVQGVPHFIIGGNYHIDGAVDVTEFFQKVVEFKEREGGGGGGGGDGGLVVTTGASCKLSPGRGKMVC</sequence>
<evidence type="ECO:0000259" key="1">
    <source>
        <dbReference type="Pfam" id="PF01323"/>
    </source>
</evidence>
<accession>A0A8A1MNE9</accession>
<dbReference type="SUPFAM" id="SSF52833">
    <property type="entry name" value="Thioredoxin-like"/>
    <property type="match status" value="1"/>
</dbReference>
<protein>
    <recommendedName>
        <fullName evidence="1">DSBA-like thioredoxin domain-containing protein</fullName>
    </recommendedName>
</protein>
<dbReference type="Pfam" id="PF01323">
    <property type="entry name" value="DSBA"/>
    <property type="match status" value="1"/>
</dbReference>
<dbReference type="PANTHER" id="PTHR13887:SF41">
    <property type="entry name" value="THIOREDOXIN SUPERFAMILY PROTEIN"/>
    <property type="match status" value="1"/>
</dbReference>
<dbReference type="InterPro" id="IPR036249">
    <property type="entry name" value="Thioredoxin-like_sf"/>
</dbReference>
<feature type="domain" description="DSBA-like thioredoxin" evidence="1">
    <location>
        <begin position="6"/>
        <end position="144"/>
    </location>
</feature>